<dbReference type="InterPro" id="IPR014729">
    <property type="entry name" value="Rossmann-like_a/b/a_fold"/>
</dbReference>
<evidence type="ECO:0000313" key="1">
    <source>
        <dbReference type="EMBL" id="MRW84596.1"/>
    </source>
</evidence>
<dbReference type="PANTHER" id="PTHR38657">
    <property type="entry name" value="SLR1343 PROTEIN"/>
    <property type="match status" value="1"/>
</dbReference>
<dbReference type="GO" id="GO:0016829">
    <property type="term" value="F:lyase activity"/>
    <property type="evidence" value="ECO:0007669"/>
    <property type="project" value="UniProtKB-KW"/>
</dbReference>
<protein>
    <submittedName>
        <fullName evidence="1">Cryptochrome/photolyase family protein</fullName>
    </submittedName>
</protein>
<dbReference type="PANTHER" id="PTHR38657:SF1">
    <property type="entry name" value="SLR1343 PROTEIN"/>
    <property type="match status" value="1"/>
</dbReference>
<keyword evidence="1" id="KW-0456">Lyase</keyword>
<name>A0A844D8S9_9BURK</name>
<organism evidence="1 2">
    <name type="scientific">Duganella aquatilis</name>
    <dbReference type="NCBI Taxonomy" id="2666082"/>
    <lineage>
        <taxon>Bacteria</taxon>
        <taxon>Pseudomonadati</taxon>
        <taxon>Pseudomonadota</taxon>
        <taxon>Betaproteobacteria</taxon>
        <taxon>Burkholderiales</taxon>
        <taxon>Oxalobacteraceae</taxon>
        <taxon>Telluria group</taxon>
        <taxon>Duganella</taxon>
    </lineage>
</organism>
<dbReference type="EMBL" id="WKJL01000006">
    <property type="protein sequence ID" value="MRW84596.1"/>
    <property type="molecule type" value="Genomic_DNA"/>
</dbReference>
<dbReference type="SUPFAM" id="SSF48173">
    <property type="entry name" value="Cryptochrome/photolyase FAD-binding domain"/>
    <property type="match status" value="1"/>
</dbReference>
<accession>A0A844D8S9</accession>
<reference evidence="1 2" key="1">
    <citation type="submission" date="2019-11" db="EMBL/GenBank/DDBJ databases">
        <title>Novel species isolated from a subtropical stream in China.</title>
        <authorList>
            <person name="Lu H."/>
        </authorList>
    </citation>
    <scope>NUCLEOTIDE SEQUENCE [LARGE SCALE GENOMIC DNA]</scope>
    <source>
        <strain evidence="1 2">FT26W</strain>
    </source>
</reference>
<dbReference type="Gene3D" id="1.10.10.1710">
    <property type="entry name" value="Deoxyribodipyrimidine photolyase-related"/>
    <property type="match status" value="1"/>
</dbReference>
<evidence type="ECO:0000313" key="2">
    <source>
        <dbReference type="Proteomes" id="UP000439986"/>
    </source>
</evidence>
<gene>
    <name evidence="1" type="ORF">GJ698_10915</name>
</gene>
<proteinExistence type="predicted"/>
<dbReference type="InterPro" id="IPR052551">
    <property type="entry name" value="UV-DNA_repair_photolyase"/>
</dbReference>
<dbReference type="InterPro" id="IPR036134">
    <property type="entry name" value="Crypto/Photolyase_FAD-like_sf"/>
</dbReference>
<dbReference type="Pfam" id="PF04244">
    <property type="entry name" value="DPRP"/>
    <property type="match status" value="1"/>
</dbReference>
<comment type="caution">
    <text evidence="1">The sequence shown here is derived from an EMBL/GenBank/DDBJ whole genome shotgun (WGS) entry which is preliminary data.</text>
</comment>
<dbReference type="AlphaFoldDB" id="A0A844D8S9"/>
<sequence length="513" mass="59372">MTWEAMRLKLILGDQLNHEHSWFARPNADELFVMMEVRQETDYVLHHAQKIIAIFAAMRDFARRLRAEGHRVHYLAIDDADNRQSVPANLDYLLAHHAATEFRWQAPDEWRLDRQLADYAAALPITAAMDDTEHFYTARDEAARIFEGRDHWLMEHFYRRMRSKHGVLVSDTGKPAGGQWNFDHDNREAWQGIPWEPADLRGRHDHSALWQTIQASGAKSFGEPNAGNFAWPLNHEEALAQLERFVELALPHFGRFQDAMSVKAWRLFHSLLSFAMNVKLLSPRTVIDRVQAAWRDGAVPVASAEGYIRQILGWREYVRGVYWRRMPGYDKLNAFGHDTPLPWWFWDGKTRMRCVAAAIGQSLEHAHSHHINRLMVIGNFALLAGLSPEELHRWYLGIYIDAFEWVELPNTLGMSQFADGGLLATKPYVSSAAYIDRMSDYCKGCHYDKKARLGERACPYNALYWDFFDRNREKLAGNQRLGMVYQQLRRMDDGALAALRERAADLRARVAEL</sequence>
<dbReference type="Proteomes" id="UP000439986">
    <property type="component" value="Unassembled WGS sequence"/>
</dbReference>
<dbReference type="Gene3D" id="1.10.579.10">
    <property type="entry name" value="DNA Cyclobutane Dipyrimidine Photolyase, subunit A, domain 3"/>
    <property type="match status" value="1"/>
</dbReference>
<keyword evidence="2" id="KW-1185">Reference proteome</keyword>
<dbReference type="Gene3D" id="1.25.40.80">
    <property type="match status" value="1"/>
</dbReference>
<dbReference type="InterPro" id="IPR007357">
    <property type="entry name" value="PhrB-like"/>
</dbReference>
<dbReference type="Gene3D" id="3.40.50.620">
    <property type="entry name" value="HUPs"/>
    <property type="match status" value="1"/>
</dbReference>
<dbReference type="RefSeq" id="WP_154357650.1">
    <property type="nucleotide sequence ID" value="NZ_WKJL01000006.1"/>
</dbReference>